<sequence length="122" mass="14085">MAFLTRILLWTDYCSSTLFPFSSTFFILFYLIFGRFLFFFAVQIPIVSLSWNFFRSIPIIRRSIQRSTNLLAVLQSIRCRLIAQHSLRNPSLRYSTTELSLGHPSTAQSVPNSPLRTGPFTI</sequence>
<feature type="transmembrane region" description="Helical" evidence="2">
    <location>
        <begin position="36"/>
        <end position="54"/>
    </location>
</feature>
<dbReference type="Proteomes" id="UP000326565">
    <property type="component" value="Unassembled WGS sequence"/>
</dbReference>
<name>A0A5N5WU40_9EURO</name>
<gene>
    <name evidence="3" type="ORF">BDV29DRAFT_29408</name>
</gene>
<keyword evidence="2" id="KW-0812">Transmembrane</keyword>
<dbReference type="EMBL" id="ML732293">
    <property type="protein sequence ID" value="KAB8070724.1"/>
    <property type="molecule type" value="Genomic_DNA"/>
</dbReference>
<feature type="transmembrane region" description="Helical" evidence="2">
    <location>
        <begin position="7"/>
        <end position="30"/>
    </location>
</feature>
<reference evidence="3 4" key="1">
    <citation type="submission" date="2019-04" db="EMBL/GenBank/DDBJ databases">
        <title>Friends and foes A comparative genomics study of 23 Aspergillus species from section Flavi.</title>
        <authorList>
            <consortium name="DOE Joint Genome Institute"/>
            <person name="Kjaerbolling I."/>
            <person name="Vesth T."/>
            <person name="Frisvad J.C."/>
            <person name="Nybo J.L."/>
            <person name="Theobald S."/>
            <person name="Kildgaard S."/>
            <person name="Isbrandt T."/>
            <person name="Kuo A."/>
            <person name="Sato A."/>
            <person name="Lyhne E.K."/>
            <person name="Kogle M.E."/>
            <person name="Wiebenga A."/>
            <person name="Kun R.S."/>
            <person name="Lubbers R.J."/>
            <person name="Makela M.R."/>
            <person name="Barry K."/>
            <person name="Chovatia M."/>
            <person name="Clum A."/>
            <person name="Daum C."/>
            <person name="Haridas S."/>
            <person name="He G."/>
            <person name="LaButti K."/>
            <person name="Lipzen A."/>
            <person name="Mondo S."/>
            <person name="Riley R."/>
            <person name="Salamov A."/>
            <person name="Simmons B.A."/>
            <person name="Magnuson J.K."/>
            <person name="Henrissat B."/>
            <person name="Mortensen U.H."/>
            <person name="Larsen T.O."/>
            <person name="Devries R.P."/>
            <person name="Grigoriev I.V."/>
            <person name="Machida M."/>
            <person name="Baker S.E."/>
            <person name="Andersen M.R."/>
        </authorList>
    </citation>
    <scope>NUCLEOTIDE SEQUENCE [LARGE SCALE GENOMIC DNA]</scope>
    <source>
        <strain evidence="3 4">CBS 151.66</strain>
    </source>
</reference>
<accession>A0A5N5WU40</accession>
<proteinExistence type="predicted"/>
<dbReference type="AlphaFoldDB" id="A0A5N5WU40"/>
<keyword evidence="2" id="KW-1133">Transmembrane helix</keyword>
<evidence type="ECO:0000313" key="3">
    <source>
        <dbReference type="EMBL" id="KAB8070724.1"/>
    </source>
</evidence>
<evidence type="ECO:0000256" key="1">
    <source>
        <dbReference type="SAM" id="MobiDB-lite"/>
    </source>
</evidence>
<evidence type="ECO:0000256" key="2">
    <source>
        <dbReference type="SAM" id="Phobius"/>
    </source>
</evidence>
<keyword evidence="4" id="KW-1185">Reference proteome</keyword>
<protein>
    <submittedName>
        <fullName evidence="3">Uncharacterized protein</fullName>
    </submittedName>
</protein>
<feature type="region of interest" description="Disordered" evidence="1">
    <location>
        <begin position="102"/>
        <end position="122"/>
    </location>
</feature>
<keyword evidence="2" id="KW-0472">Membrane</keyword>
<organism evidence="3 4">
    <name type="scientific">Aspergillus leporis</name>
    <dbReference type="NCBI Taxonomy" id="41062"/>
    <lineage>
        <taxon>Eukaryota</taxon>
        <taxon>Fungi</taxon>
        <taxon>Dikarya</taxon>
        <taxon>Ascomycota</taxon>
        <taxon>Pezizomycotina</taxon>
        <taxon>Eurotiomycetes</taxon>
        <taxon>Eurotiomycetidae</taxon>
        <taxon>Eurotiales</taxon>
        <taxon>Aspergillaceae</taxon>
        <taxon>Aspergillus</taxon>
        <taxon>Aspergillus subgen. Circumdati</taxon>
    </lineage>
</organism>
<feature type="compositionally biased region" description="Polar residues" evidence="1">
    <location>
        <begin position="102"/>
        <end position="115"/>
    </location>
</feature>
<evidence type="ECO:0000313" key="4">
    <source>
        <dbReference type="Proteomes" id="UP000326565"/>
    </source>
</evidence>